<organism evidence="2 3">
    <name type="scientific">Pleurodeles waltl</name>
    <name type="common">Iberian ribbed newt</name>
    <dbReference type="NCBI Taxonomy" id="8319"/>
    <lineage>
        <taxon>Eukaryota</taxon>
        <taxon>Metazoa</taxon>
        <taxon>Chordata</taxon>
        <taxon>Craniata</taxon>
        <taxon>Vertebrata</taxon>
        <taxon>Euteleostomi</taxon>
        <taxon>Amphibia</taxon>
        <taxon>Batrachia</taxon>
        <taxon>Caudata</taxon>
        <taxon>Salamandroidea</taxon>
        <taxon>Salamandridae</taxon>
        <taxon>Pleurodelinae</taxon>
        <taxon>Pleurodeles</taxon>
    </lineage>
</organism>
<evidence type="ECO:0000313" key="3">
    <source>
        <dbReference type="Proteomes" id="UP001066276"/>
    </source>
</evidence>
<dbReference type="EMBL" id="JANPWB010000001">
    <property type="protein sequence ID" value="KAJ1213013.1"/>
    <property type="molecule type" value="Genomic_DNA"/>
</dbReference>
<gene>
    <name evidence="2" type="ORF">NDU88_000652</name>
</gene>
<name>A0AAV7WI72_PLEWA</name>
<feature type="region of interest" description="Disordered" evidence="1">
    <location>
        <begin position="235"/>
        <end position="257"/>
    </location>
</feature>
<evidence type="ECO:0000313" key="2">
    <source>
        <dbReference type="EMBL" id="KAJ1213013.1"/>
    </source>
</evidence>
<evidence type="ECO:0000256" key="1">
    <source>
        <dbReference type="SAM" id="MobiDB-lite"/>
    </source>
</evidence>
<protein>
    <submittedName>
        <fullName evidence="2">Uncharacterized protein</fullName>
    </submittedName>
</protein>
<sequence length="257" mass="27230">MGTSTCYKRQQNGLHGAERQHKMSRWTADRHEHQHMLQTAAERAARSTGCTVRSGSTSWAVGRQRGLSTSTCYKQQQHGLHGAERQHKISRWTAARPGHMLQTAAARAAAAQDESLDGSQALAAARAAWCGAAAQDEPLDGSQASAPAHATNCSSTGCMVRSGSTRLAVGRQPGLSTSTCYKRQQHGLHGAERQHKMGCWTVARPGHQHMLQTAAAGAAWCGVAAQDEPLDGSQAWAPAHATNGSSTGCMVQSGSTR</sequence>
<dbReference type="Proteomes" id="UP001066276">
    <property type="component" value="Chromosome 1_1"/>
</dbReference>
<accession>A0AAV7WI72</accession>
<feature type="compositionally biased region" description="Polar residues" evidence="1">
    <location>
        <begin position="242"/>
        <end position="257"/>
    </location>
</feature>
<keyword evidence="3" id="KW-1185">Reference proteome</keyword>
<comment type="caution">
    <text evidence="2">The sequence shown here is derived from an EMBL/GenBank/DDBJ whole genome shotgun (WGS) entry which is preliminary data.</text>
</comment>
<dbReference type="AlphaFoldDB" id="A0AAV7WI72"/>
<feature type="region of interest" description="Disordered" evidence="1">
    <location>
        <begin position="1"/>
        <end position="24"/>
    </location>
</feature>
<feature type="compositionally biased region" description="Polar residues" evidence="1">
    <location>
        <begin position="1"/>
        <end position="13"/>
    </location>
</feature>
<reference evidence="2" key="1">
    <citation type="journal article" date="2022" name="bioRxiv">
        <title>Sequencing and chromosome-scale assembly of the giantPleurodeles waltlgenome.</title>
        <authorList>
            <person name="Brown T."/>
            <person name="Elewa A."/>
            <person name="Iarovenko S."/>
            <person name="Subramanian E."/>
            <person name="Araus A.J."/>
            <person name="Petzold A."/>
            <person name="Susuki M."/>
            <person name="Suzuki K.-i.T."/>
            <person name="Hayashi T."/>
            <person name="Toyoda A."/>
            <person name="Oliveira C."/>
            <person name="Osipova E."/>
            <person name="Leigh N.D."/>
            <person name="Simon A."/>
            <person name="Yun M.H."/>
        </authorList>
    </citation>
    <scope>NUCLEOTIDE SEQUENCE</scope>
    <source>
        <strain evidence="2">20211129_DDA</strain>
        <tissue evidence="2">Liver</tissue>
    </source>
</reference>
<proteinExistence type="predicted"/>